<dbReference type="PANTHER" id="PTHR45033">
    <property type="match status" value="1"/>
</dbReference>
<evidence type="ECO:0000313" key="3">
    <source>
        <dbReference type="Proteomes" id="UP001165205"/>
    </source>
</evidence>
<dbReference type="PANTHER" id="PTHR45033:SF2">
    <property type="entry name" value="ZINC-TYPE ALCOHOL DEHYDROGENASE-LIKE PROTEIN C1773.06C"/>
    <property type="match status" value="1"/>
</dbReference>
<protein>
    <submittedName>
        <fullName evidence="2">Unnamed protein product</fullName>
    </submittedName>
</protein>
<reference evidence="2" key="1">
    <citation type="submission" date="2023-04" db="EMBL/GenBank/DDBJ databases">
        <title>Aspergillus oryzae NBRC 4228.</title>
        <authorList>
            <person name="Ichikawa N."/>
            <person name="Sato H."/>
            <person name="Tonouchi N."/>
        </authorList>
    </citation>
    <scope>NUCLEOTIDE SEQUENCE</scope>
    <source>
        <strain evidence="2">NBRC 4228</strain>
    </source>
</reference>
<dbReference type="InterPro" id="IPR013149">
    <property type="entry name" value="ADH-like_C"/>
</dbReference>
<dbReference type="AlphaFoldDB" id="A0AAN4Y8E6"/>
<dbReference type="Proteomes" id="UP001165205">
    <property type="component" value="Unassembled WGS sequence"/>
</dbReference>
<gene>
    <name evidence="2" type="ORF">Aory04_000191100</name>
</gene>
<dbReference type="InterPro" id="IPR036291">
    <property type="entry name" value="NAD(P)-bd_dom_sf"/>
</dbReference>
<evidence type="ECO:0000313" key="2">
    <source>
        <dbReference type="EMBL" id="GMG24725.1"/>
    </source>
</evidence>
<feature type="domain" description="Alcohol dehydrogenase-like C-terminal" evidence="1">
    <location>
        <begin position="2"/>
        <end position="100"/>
    </location>
</feature>
<name>A0AAN4Y8E6_ASPOZ</name>
<accession>A0AAN4Y8E6</accession>
<dbReference type="SUPFAM" id="SSF51735">
    <property type="entry name" value="NAD(P)-binding Rossmann-fold domains"/>
    <property type="match status" value="1"/>
</dbReference>
<dbReference type="Pfam" id="PF00107">
    <property type="entry name" value="ADH_zinc_N"/>
    <property type="match status" value="1"/>
</dbReference>
<organism evidence="2 3">
    <name type="scientific">Aspergillus oryzae</name>
    <name type="common">Yellow koji mold</name>
    <dbReference type="NCBI Taxonomy" id="5062"/>
    <lineage>
        <taxon>Eukaryota</taxon>
        <taxon>Fungi</taxon>
        <taxon>Dikarya</taxon>
        <taxon>Ascomycota</taxon>
        <taxon>Pezizomycotina</taxon>
        <taxon>Eurotiomycetes</taxon>
        <taxon>Eurotiomycetidae</taxon>
        <taxon>Eurotiales</taxon>
        <taxon>Aspergillaceae</taxon>
        <taxon>Aspergillus</taxon>
        <taxon>Aspergillus subgen. Circumdati</taxon>
    </lineage>
</organism>
<dbReference type="InterPro" id="IPR052711">
    <property type="entry name" value="Zinc_ADH-like"/>
</dbReference>
<evidence type="ECO:0000259" key="1">
    <source>
        <dbReference type="Pfam" id="PF00107"/>
    </source>
</evidence>
<dbReference type="Gene3D" id="3.40.50.720">
    <property type="entry name" value="NAD(P)-binding Rossmann-like Domain"/>
    <property type="match status" value="1"/>
</dbReference>
<sequence length="114" mass="12537">MFALKLARAAGLKVIMTSSSDAKLQKMKEQFPTPPLLTVNYSKNPEWHEEVLKLTEGAGVDIVVEVGGSSTLVKSMKCTRRGGIVSQVGYLSKQNTSEFAELLSVLIDRRVILR</sequence>
<comment type="caution">
    <text evidence="2">The sequence shown here is derived from an EMBL/GenBank/DDBJ whole genome shotgun (WGS) entry which is preliminary data.</text>
</comment>
<proteinExistence type="predicted"/>
<dbReference type="EMBL" id="BSYA01000013">
    <property type="protein sequence ID" value="GMG24725.1"/>
    <property type="molecule type" value="Genomic_DNA"/>
</dbReference>